<dbReference type="Pfam" id="PF13083">
    <property type="entry name" value="KH_KhpA-B"/>
    <property type="match status" value="1"/>
</dbReference>
<comment type="subcellular location">
    <subcellularLocation>
        <location evidence="3">Cytoplasm</location>
    </subcellularLocation>
</comment>
<dbReference type="RefSeq" id="WP_350344918.1">
    <property type="nucleotide sequence ID" value="NZ_CP158367.1"/>
</dbReference>
<dbReference type="SUPFAM" id="SSF54814">
    <property type="entry name" value="Prokaryotic type KH domain (KH-domain type II)"/>
    <property type="match status" value="1"/>
</dbReference>
<reference evidence="4" key="2">
    <citation type="submission" date="2024-06" db="EMBL/GenBank/DDBJ databases">
        <authorList>
            <person name="Petrova K.O."/>
            <person name="Toshchakov S.V."/>
            <person name="Boltjanskaja Y.V."/>
            <person name="Kevbrin V."/>
        </authorList>
    </citation>
    <scope>NUCLEOTIDE SEQUENCE</scope>
    <source>
        <strain evidence="4">Z-910T</strain>
    </source>
</reference>
<evidence type="ECO:0000256" key="2">
    <source>
        <dbReference type="ARBA" id="ARBA00022884"/>
    </source>
</evidence>
<dbReference type="Gene3D" id="3.30.300.20">
    <property type="match status" value="1"/>
</dbReference>
<dbReference type="PANTHER" id="PTHR34654">
    <property type="entry name" value="UPF0109 PROTEIN SCO5592"/>
    <property type="match status" value="1"/>
</dbReference>
<keyword evidence="3" id="KW-0143">Chaperone</keyword>
<dbReference type="GO" id="GO:0009252">
    <property type="term" value="P:peptidoglycan biosynthetic process"/>
    <property type="evidence" value="ECO:0007669"/>
    <property type="project" value="UniProtKB-UniRule"/>
</dbReference>
<dbReference type="GO" id="GO:0005737">
    <property type="term" value="C:cytoplasm"/>
    <property type="evidence" value="ECO:0007669"/>
    <property type="project" value="UniProtKB-SubCell"/>
</dbReference>
<reference evidence="4" key="1">
    <citation type="journal article" date="2013" name="Extremophiles">
        <title>Proteinivorax tanatarense gen. nov., sp. nov., an anaerobic, haloalkaliphilic, proteolytic bacterium isolated from a decaying algal bloom, and proposal of Proteinivoraceae fam. nov.</title>
        <authorList>
            <person name="Kevbrin V."/>
            <person name="Boltyanskaya Y."/>
            <person name="Zhilina T."/>
            <person name="Kolganova T."/>
            <person name="Lavrentjeva E."/>
            <person name="Kuznetsov B."/>
        </authorList>
    </citation>
    <scope>NUCLEOTIDE SEQUENCE</scope>
    <source>
        <strain evidence="4">Z-910T</strain>
    </source>
</reference>
<comment type="subunit">
    <text evidence="3">Forms a complex with KhpB.</text>
</comment>
<comment type="function">
    <text evidence="3">A probable RNA chaperone. Forms a complex with KhpB which binds to cellular RNA and controls its expression. Plays a role in peptidoglycan (PG) homeostasis and cell length regulation.</text>
</comment>
<evidence type="ECO:0000313" key="4">
    <source>
        <dbReference type="EMBL" id="XBX76184.1"/>
    </source>
</evidence>
<proteinExistence type="inferred from homology"/>
<keyword evidence="3" id="KW-0133">Cell shape</keyword>
<gene>
    <name evidence="3" type="primary">khpA</name>
    <name evidence="4" type="ORF">PRVXT_001364</name>
</gene>
<dbReference type="GO" id="GO:0071555">
    <property type="term" value="P:cell wall organization"/>
    <property type="evidence" value="ECO:0007669"/>
    <property type="project" value="UniProtKB-KW"/>
</dbReference>
<dbReference type="InterPro" id="IPR015946">
    <property type="entry name" value="KH_dom-like_a/b"/>
</dbReference>
<dbReference type="HAMAP" id="MF_00088">
    <property type="entry name" value="KhpA"/>
    <property type="match status" value="1"/>
</dbReference>
<dbReference type="InterPro" id="IPR020627">
    <property type="entry name" value="KhpA"/>
</dbReference>
<dbReference type="PROSITE" id="PS50084">
    <property type="entry name" value="KH_TYPE_1"/>
    <property type="match status" value="1"/>
</dbReference>
<comment type="similarity">
    <text evidence="3">Belongs to the KhpA RNA-binding protein family.</text>
</comment>
<accession>A0AAU7VRB8</accession>
<keyword evidence="3" id="KW-0961">Cell wall biogenesis/degradation</keyword>
<protein>
    <recommendedName>
        <fullName evidence="3">RNA-binding protein KhpA</fullName>
    </recommendedName>
    <alternativeName>
        <fullName evidence="3">KH-domain protein A</fullName>
    </alternativeName>
</protein>
<dbReference type="InterPro" id="IPR009019">
    <property type="entry name" value="KH_sf_prok-type"/>
</dbReference>
<name>A0AAU7VRB8_9FIRM</name>
<dbReference type="CDD" id="cd22533">
    <property type="entry name" value="KH-II_YlqC-like"/>
    <property type="match status" value="1"/>
</dbReference>
<dbReference type="AlphaFoldDB" id="A0AAU7VRB8"/>
<sequence>MRELVEFVAKSLVTNVEEVEVSENTRGNDSVISLKVAKEDMGKVIGKKGKIAKALRTVVNAAASRNDKKVIVDIVDK</sequence>
<keyword evidence="2 3" id="KW-0694">RNA-binding</keyword>
<evidence type="ECO:0000256" key="3">
    <source>
        <dbReference type="HAMAP-Rule" id="MF_00088"/>
    </source>
</evidence>
<organism evidence="4">
    <name type="scientific">Proteinivorax tanatarense</name>
    <dbReference type="NCBI Taxonomy" id="1260629"/>
    <lineage>
        <taxon>Bacteria</taxon>
        <taxon>Bacillati</taxon>
        <taxon>Bacillota</taxon>
        <taxon>Clostridia</taxon>
        <taxon>Eubacteriales</taxon>
        <taxon>Proteinivoracaceae</taxon>
        <taxon>Proteinivorax</taxon>
    </lineage>
</organism>
<dbReference type="EMBL" id="CP158367">
    <property type="protein sequence ID" value="XBX76184.1"/>
    <property type="molecule type" value="Genomic_DNA"/>
</dbReference>
<keyword evidence="1 3" id="KW-0963">Cytoplasm</keyword>
<evidence type="ECO:0000256" key="1">
    <source>
        <dbReference type="ARBA" id="ARBA00022490"/>
    </source>
</evidence>
<dbReference type="GO" id="GO:0003723">
    <property type="term" value="F:RNA binding"/>
    <property type="evidence" value="ECO:0007669"/>
    <property type="project" value="UniProtKB-UniRule"/>
</dbReference>
<dbReference type="GO" id="GO:0008360">
    <property type="term" value="P:regulation of cell shape"/>
    <property type="evidence" value="ECO:0007669"/>
    <property type="project" value="UniProtKB-KW"/>
</dbReference>
<dbReference type="PANTHER" id="PTHR34654:SF1">
    <property type="entry name" value="RNA-BINDING PROTEIN KHPA"/>
    <property type="match status" value="1"/>
</dbReference>